<dbReference type="Proteomes" id="UP001558101">
    <property type="component" value="Unassembled WGS sequence"/>
</dbReference>
<dbReference type="Gene3D" id="2.60.120.1230">
    <property type="match status" value="4"/>
</dbReference>
<dbReference type="RefSeq" id="WP_017892729.1">
    <property type="nucleotide sequence ID" value="NZ_JBFQXQ010000001.1"/>
</dbReference>
<keyword evidence="2" id="KW-0482">Metalloprotease</keyword>
<dbReference type="SUPFAM" id="SSF55486">
    <property type="entry name" value="Metalloproteases ('zincins'), catalytic domain"/>
    <property type="match status" value="1"/>
</dbReference>
<reference evidence="2 3" key="1">
    <citation type="submission" date="2024-07" db="EMBL/GenBank/DDBJ databases">
        <title>Genomes of novel Serratia strains from suburban soil.</title>
        <authorList>
            <person name="Markert E.X."/>
            <person name="Severe K."/>
            <person name="Severe L."/>
            <person name="Twing K.I."/>
            <person name="Ward L.M."/>
        </authorList>
    </citation>
    <scope>NUCLEOTIDE SEQUENCE [LARGE SCALE GENOMIC DNA]</scope>
    <source>
        <strain evidence="2 3">3C-UT</strain>
    </source>
</reference>
<proteinExistence type="predicted"/>
<evidence type="ECO:0000259" key="1">
    <source>
        <dbReference type="Pfam" id="PF20944"/>
    </source>
</evidence>
<dbReference type="GO" id="GO:0008237">
    <property type="term" value="F:metallopeptidase activity"/>
    <property type="evidence" value="ECO:0007669"/>
    <property type="project" value="UniProtKB-KW"/>
</dbReference>
<feature type="domain" description="Metalloprotease StcE beta-sandwich" evidence="1">
    <location>
        <begin position="213"/>
        <end position="283"/>
    </location>
</feature>
<comment type="caution">
    <text evidence="2">The sequence shown here is derived from an EMBL/GenBank/DDBJ whole genome shotgun (WGS) entry which is preliminary data.</text>
</comment>
<dbReference type="Gene3D" id="3.40.390.10">
    <property type="entry name" value="Collagenase (Catalytic Domain)"/>
    <property type="match status" value="1"/>
</dbReference>
<dbReference type="Pfam" id="PF13582">
    <property type="entry name" value="Reprolysin_3"/>
    <property type="match status" value="1"/>
</dbReference>
<protein>
    <submittedName>
        <fullName evidence="2">Zinc-dependent metalloprotease family protein</fullName>
    </submittedName>
</protein>
<sequence length="572" mass="63445">MSNNTLSTSPNQLGSGNLPSGYDEITFTMGNGNWAKDIKLPLEPKDKNTVIIISSAAYTAYIDTTDVDVPLPSLPIKTDSRYTLVYQEKTKKWGVSGTGISYLTPNDTGDAIPEKTDNIIFYSMADSNWVPAVSLPAKANDGAYIIVRSTATWNSQVNKNNMLYASTTTIVSNDIYTFKYLAAFNRWVIESAPVRNLFADSINIQMPKPTSQRTEVNFTSQHWIERIKLPVNPNDRDKVSLKSSSIFEATIDDSNVNMPGVMRLISGDQYDFTYIAENKKWQLMKHPDTRYEAHEIADGKLGNITRPRTLIHVSDGNYHSQLTLPATPTAGSRVIISSDAAWDFRVLADGKSYPISNGETVAFKVDENNVWTKETITIDLLLLYSDKAAARLGEDTMRNRLLEGFRLTNEALENSGANFRYRMRGLRQVVAKDSWKALGDPLGELRSDPTVQGWRDSLKADGVYYEGTEDGCGLAWVRSSAFNMVATGSINCGTTVMRHELGHNMGLHHADGSDSYNQGYGLLATIMGGNAIPYYSTPYRYTLDYGIPMGIVDKIDAVRAMNEFSATVAAYR</sequence>
<keyword evidence="3" id="KW-1185">Reference proteome</keyword>
<organism evidence="2 3">
    <name type="scientific">Serratia quinivorans</name>
    <dbReference type="NCBI Taxonomy" id="137545"/>
    <lineage>
        <taxon>Bacteria</taxon>
        <taxon>Pseudomonadati</taxon>
        <taxon>Pseudomonadota</taxon>
        <taxon>Gammaproteobacteria</taxon>
        <taxon>Enterobacterales</taxon>
        <taxon>Yersiniaceae</taxon>
        <taxon>Serratia</taxon>
    </lineage>
</organism>
<dbReference type="Pfam" id="PF20944">
    <property type="entry name" value="StcE_b-sandwich"/>
    <property type="match status" value="4"/>
</dbReference>
<feature type="domain" description="Metalloprotease StcE beta-sandwich" evidence="1">
    <location>
        <begin position="25"/>
        <end position="94"/>
    </location>
</feature>
<dbReference type="EMBL" id="JBFQXQ010000001">
    <property type="protein sequence ID" value="MEX3171982.1"/>
    <property type="molecule type" value="Genomic_DNA"/>
</dbReference>
<dbReference type="InterPro" id="IPR048990">
    <property type="entry name" value="StcE_b-sandwich"/>
</dbReference>
<dbReference type="InterPro" id="IPR024079">
    <property type="entry name" value="MetalloPept_cat_dom_sf"/>
</dbReference>
<feature type="domain" description="Metalloprotease StcE beta-sandwich" evidence="1">
    <location>
        <begin position="309"/>
        <end position="373"/>
    </location>
</feature>
<gene>
    <name evidence="2" type="ORF">AB4M04_07790</name>
</gene>
<accession>A0ABV3UG45</accession>
<evidence type="ECO:0000313" key="3">
    <source>
        <dbReference type="Proteomes" id="UP001558101"/>
    </source>
</evidence>
<name>A0ABV3UG45_9GAMM</name>
<keyword evidence="2" id="KW-0378">Hydrolase</keyword>
<feature type="domain" description="Metalloprotease StcE beta-sandwich" evidence="1">
    <location>
        <begin position="119"/>
        <end position="191"/>
    </location>
</feature>
<keyword evidence="2" id="KW-0645">Protease</keyword>
<evidence type="ECO:0000313" key="2">
    <source>
        <dbReference type="EMBL" id="MEX3171982.1"/>
    </source>
</evidence>